<reference evidence="2 3" key="1">
    <citation type="submission" date="2015-01" db="EMBL/GenBank/DDBJ databases">
        <title>Rufibacter sp./DG31D/ whole genome sequencing.</title>
        <authorList>
            <person name="Kim M.K."/>
            <person name="Srinivasan S."/>
            <person name="Lee J.-J."/>
        </authorList>
    </citation>
    <scope>NUCLEOTIDE SEQUENCE [LARGE SCALE GENOMIC DNA]</scope>
    <source>
        <strain evidence="2 3">DG31D</strain>
    </source>
</reference>
<sequence length="78" mass="8677">MLFDKEFAFALEGRLVYGFMGIFVSIVSPSAHGRGAPPSALALYPLAWPRRACRIRGTGSSARRSDERLESEREENAF</sequence>
<evidence type="ECO:0000313" key="2">
    <source>
        <dbReference type="EMBL" id="AKQ45018.1"/>
    </source>
</evidence>
<dbReference type="KEGG" id="ruf:TH63_04235"/>
<evidence type="ECO:0000256" key="1">
    <source>
        <dbReference type="SAM" id="MobiDB-lite"/>
    </source>
</evidence>
<keyword evidence="3" id="KW-1185">Reference proteome</keyword>
<proteinExistence type="predicted"/>
<accession>A0A0H4VI21</accession>
<dbReference type="PATRIC" id="fig|1379910.4.peg.922"/>
<dbReference type="EMBL" id="CP010777">
    <property type="protein sequence ID" value="AKQ45018.1"/>
    <property type="molecule type" value="Genomic_DNA"/>
</dbReference>
<feature type="compositionally biased region" description="Basic and acidic residues" evidence="1">
    <location>
        <begin position="63"/>
        <end position="78"/>
    </location>
</feature>
<feature type="region of interest" description="Disordered" evidence="1">
    <location>
        <begin position="58"/>
        <end position="78"/>
    </location>
</feature>
<dbReference type="AlphaFoldDB" id="A0A0H4VI21"/>
<name>A0A0H4VI21_9BACT</name>
<evidence type="ECO:0000313" key="3">
    <source>
        <dbReference type="Proteomes" id="UP000036458"/>
    </source>
</evidence>
<organism evidence="2 3">
    <name type="scientific">Rufibacter radiotolerans</name>
    <dbReference type="NCBI Taxonomy" id="1379910"/>
    <lineage>
        <taxon>Bacteria</taxon>
        <taxon>Pseudomonadati</taxon>
        <taxon>Bacteroidota</taxon>
        <taxon>Cytophagia</taxon>
        <taxon>Cytophagales</taxon>
        <taxon>Hymenobacteraceae</taxon>
        <taxon>Rufibacter</taxon>
    </lineage>
</organism>
<gene>
    <name evidence="2" type="ORF">TH63_04235</name>
</gene>
<protein>
    <submittedName>
        <fullName evidence="2">Uncharacterized protein</fullName>
    </submittedName>
</protein>
<dbReference type="Proteomes" id="UP000036458">
    <property type="component" value="Chromosome"/>
</dbReference>